<dbReference type="AlphaFoldDB" id="A0A0D6MID9"/>
<name>A0A0D6MID9_9PROT</name>
<dbReference type="EMBL" id="BALE01000004">
    <property type="protein sequence ID" value="GAN53043.1"/>
    <property type="molecule type" value="Genomic_DNA"/>
</dbReference>
<accession>A0A0D6MID9</accession>
<evidence type="ECO:0000313" key="2">
    <source>
        <dbReference type="EMBL" id="GAN53043.1"/>
    </source>
</evidence>
<organism evidence="2 3">
    <name type="scientific">Tanticharoenia sakaeratensis NBRC 103193</name>
    <dbReference type="NCBI Taxonomy" id="1231623"/>
    <lineage>
        <taxon>Bacteria</taxon>
        <taxon>Pseudomonadati</taxon>
        <taxon>Pseudomonadota</taxon>
        <taxon>Alphaproteobacteria</taxon>
        <taxon>Acetobacterales</taxon>
        <taxon>Acetobacteraceae</taxon>
        <taxon>Tanticharoenia</taxon>
    </lineage>
</organism>
<sequence>MIRNRQSADHQGTAGSLLALIAGMAATGTALALPPMQMDPSDIAPANRNMTPAQQVALPDGGAPPPPHGYTEVTDTDPRLAPYSADITSRQGPGLPPVGAHQNINDDNSVPSHFSVAGIPVKFNAPVTPPYDTDFTYGNYAGSSGRNYNGSGVAAYGTAARPQPQP</sequence>
<evidence type="ECO:0000256" key="1">
    <source>
        <dbReference type="SAM" id="MobiDB-lite"/>
    </source>
</evidence>
<keyword evidence="3" id="KW-1185">Reference proteome</keyword>
<dbReference type="OrthoDB" id="7285050at2"/>
<proteinExistence type="predicted"/>
<comment type="caution">
    <text evidence="2">The sequence shown here is derived from an EMBL/GenBank/DDBJ whole genome shotgun (WGS) entry which is preliminary data.</text>
</comment>
<feature type="region of interest" description="Disordered" evidence="1">
    <location>
        <begin position="57"/>
        <end position="109"/>
    </location>
</feature>
<dbReference type="RefSeq" id="WP_053053623.1">
    <property type="nucleotide sequence ID" value="NZ_BALE01000004.1"/>
</dbReference>
<evidence type="ECO:0000313" key="3">
    <source>
        <dbReference type="Proteomes" id="UP000032679"/>
    </source>
</evidence>
<protein>
    <submittedName>
        <fullName evidence="2">Uncharacterized protein</fullName>
    </submittedName>
</protein>
<reference evidence="2 3" key="1">
    <citation type="submission" date="2012-10" db="EMBL/GenBank/DDBJ databases">
        <title>Genome sequencing of Tanticharoenia sakaeratensis NBRC 103193.</title>
        <authorList>
            <person name="Azuma Y."/>
            <person name="Hadano H."/>
            <person name="Hirakawa H."/>
            <person name="Matsushita K."/>
        </authorList>
    </citation>
    <scope>NUCLEOTIDE SEQUENCE [LARGE SCALE GENOMIC DNA]</scope>
    <source>
        <strain evidence="2 3">NBRC 103193</strain>
    </source>
</reference>
<dbReference type="Proteomes" id="UP000032679">
    <property type="component" value="Unassembled WGS sequence"/>
</dbReference>
<gene>
    <name evidence="2" type="ORF">Tasa_004_108</name>
</gene>